<reference evidence="1" key="1">
    <citation type="journal article" date="2021" name="Proc. Natl. Acad. Sci. U.S.A.">
        <title>A Catalog of Tens of Thousands of Viruses from Human Metagenomes Reveals Hidden Associations with Chronic Diseases.</title>
        <authorList>
            <person name="Tisza M.J."/>
            <person name="Buck C.B."/>
        </authorList>
    </citation>
    <scope>NUCLEOTIDE SEQUENCE</scope>
    <source>
        <strain evidence="1">Ct0jJ30</strain>
    </source>
</reference>
<dbReference type="EMBL" id="BK015439">
    <property type="protein sequence ID" value="DAE06520.1"/>
    <property type="molecule type" value="Genomic_DNA"/>
</dbReference>
<accession>A0A8S5PIH5</accession>
<name>A0A8S5PIH5_9CAUD</name>
<evidence type="ECO:0000313" key="1">
    <source>
        <dbReference type="EMBL" id="DAE06520.1"/>
    </source>
</evidence>
<organism evidence="1">
    <name type="scientific">Myoviridae sp. ct0jJ30</name>
    <dbReference type="NCBI Taxonomy" id="2825014"/>
    <lineage>
        <taxon>Viruses</taxon>
        <taxon>Duplodnaviria</taxon>
        <taxon>Heunggongvirae</taxon>
        <taxon>Uroviricota</taxon>
        <taxon>Caudoviricetes</taxon>
    </lineage>
</organism>
<sequence length="58" mass="6792">MLVILEKKKHSLQIITHLLLLEVIAEHLRRIILVRLLHGHGLRMVDQKDLQQDLIIAL</sequence>
<protein>
    <submittedName>
        <fullName evidence="1">Uncharacterized protein</fullName>
    </submittedName>
</protein>
<proteinExistence type="predicted"/>